<keyword evidence="2" id="KW-0808">Transferase</keyword>
<dbReference type="OrthoDB" id="415590at2759"/>
<feature type="compositionally biased region" description="Acidic residues" evidence="4">
    <location>
        <begin position="177"/>
        <end position="192"/>
    </location>
</feature>
<dbReference type="PANTHER" id="PTHR43085">
    <property type="entry name" value="HEXOKINASE FAMILY MEMBER"/>
    <property type="match status" value="1"/>
</dbReference>
<dbReference type="InterPro" id="IPR011611">
    <property type="entry name" value="PfkB_dom"/>
</dbReference>
<dbReference type="InterPro" id="IPR029056">
    <property type="entry name" value="Ribokinase-like"/>
</dbReference>
<evidence type="ECO:0000256" key="1">
    <source>
        <dbReference type="ARBA" id="ARBA00010688"/>
    </source>
</evidence>
<accession>A0A5N6MQ81</accession>
<feature type="region of interest" description="Disordered" evidence="4">
    <location>
        <begin position="74"/>
        <end position="196"/>
    </location>
</feature>
<dbReference type="CDD" id="cd01167">
    <property type="entry name" value="bac_FRK"/>
    <property type="match status" value="1"/>
</dbReference>
<feature type="region of interest" description="Disordered" evidence="4">
    <location>
        <begin position="594"/>
        <end position="641"/>
    </location>
</feature>
<evidence type="ECO:0000313" key="7">
    <source>
        <dbReference type="Proteomes" id="UP000326396"/>
    </source>
</evidence>
<feature type="compositionally biased region" description="Basic residues" evidence="4">
    <location>
        <begin position="89"/>
        <end position="101"/>
    </location>
</feature>
<dbReference type="SUPFAM" id="SSF53613">
    <property type="entry name" value="Ribokinase-like"/>
    <property type="match status" value="1"/>
</dbReference>
<keyword evidence="7" id="KW-1185">Reference proteome</keyword>
<comment type="similarity">
    <text evidence="1">Belongs to the carbohydrate kinase PfkB family.</text>
</comment>
<evidence type="ECO:0000256" key="4">
    <source>
        <dbReference type="SAM" id="MobiDB-lite"/>
    </source>
</evidence>
<gene>
    <name evidence="6" type="ORF">E3N88_31502</name>
</gene>
<proteinExistence type="inferred from homology"/>
<dbReference type="AlphaFoldDB" id="A0A5N6MQ81"/>
<dbReference type="GO" id="GO:0042793">
    <property type="term" value="P:plastid transcription"/>
    <property type="evidence" value="ECO:0007669"/>
    <property type="project" value="TreeGrafter"/>
</dbReference>
<dbReference type="Proteomes" id="UP000326396">
    <property type="component" value="Linkage Group LG5"/>
</dbReference>
<evidence type="ECO:0000256" key="3">
    <source>
        <dbReference type="ARBA" id="ARBA00022777"/>
    </source>
</evidence>
<dbReference type="GO" id="GO:0016301">
    <property type="term" value="F:kinase activity"/>
    <property type="evidence" value="ECO:0007669"/>
    <property type="project" value="UniProtKB-KW"/>
</dbReference>
<name>A0A5N6MQ81_9ASTR</name>
<feature type="compositionally biased region" description="Polar residues" evidence="4">
    <location>
        <begin position="110"/>
        <end position="131"/>
    </location>
</feature>
<organism evidence="6 7">
    <name type="scientific">Mikania micrantha</name>
    <name type="common">bitter vine</name>
    <dbReference type="NCBI Taxonomy" id="192012"/>
    <lineage>
        <taxon>Eukaryota</taxon>
        <taxon>Viridiplantae</taxon>
        <taxon>Streptophyta</taxon>
        <taxon>Embryophyta</taxon>
        <taxon>Tracheophyta</taxon>
        <taxon>Spermatophyta</taxon>
        <taxon>Magnoliopsida</taxon>
        <taxon>eudicotyledons</taxon>
        <taxon>Gunneridae</taxon>
        <taxon>Pentapetalae</taxon>
        <taxon>asterids</taxon>
        <taxon>campanulids</taxon>
        <taxon>Asterales</taxon>
        <taxon>Asteraceae</taxon>
        <taxon>Asteroideae</taxon>
        <taxon>Heliantheae alliance</taxon>
        <taxon>Eupatorieae</taxon>
        <taxon>Mikania</taxon>
    </lineage>
</organism>
<dbReference type="InterPro" id="IPR050306">
    <property type="entry name" value="PfkB_Carbo_kinase"/>
</dbReference>
<evidence type="ECO:0000313" key="6">
    <source>
        <dbReference type="EMBL" id="KAD3642278.1"/>
    </source>
</evidence>
<evidence type="ECO:0000259" key="5">
    <source>
        <dbReference type="Pfam" id="PF00294"/>
    </source>
</evidence>
<protein>
    <recommendedName>
        <fullName evidence="5">Carbohydrate kinase PfkB domain-containing protein</fullName>
    </recommendedName>
</protein>
<reference evidence="6 7" key="1">
    <citation type="submission" date="2019-05" db="EMBL/GenBank/DDBJ databases">
        <title>Mikania micrantha, genome provides insights into the molecular mechanism of rapid growth.</title>
        <authorList>
            <person name="Liu B."/>
        </authorList>
    </citation>
    <scope>NUCLEOTIDE SEQUENCE [LARGE SCALE GENOMIC DNA]</scope>
    <source>
        <strain evidence="6">NLD-2019</strain>
        <tissue evidence="6">Leaf</tissue>
    </source>
</reference>
<dbReference type="PANTHER" id="PTHR43085:SF2">
    <property type="entry name" value="FRUCTOKINASE-LIKE 2, CHLOROPLASTIC"/>
    <property type="match status" value="1"/>
</dbReference>
<keyword evidence="3" id="KW-0418">Kinase</keyword>
<feature type="compositionally biased region" description="Acidic residues" evidence="4">
    <location>
        <begin position="616"/>
        <end position="629"/>
    </location>
</feature>
<dbReference type="GO" id="GO:0009658">
    <property type="term" value="P:chloroplast organization"/>
    <property type="evidence" value="ECO:0007669"/>
    <property type="project" value="TreeGrafter"/>
</dbReference>
<dbReference type="GO" id="GO:0009662">
    <property type="term" value="P:etioplast organization"/>
    <property type="evidence" value="ECO:0007669"/>
    <property type="project" value="TreeGrafter"/>
</dbReference>
<comment type="caution">
    <text evidence="6">The sequence shown here is derived from an EMBL/GenBank/DDBJ whole genome shotgun (WGS) entry which is preliminary data.</text>
</comment>
<dbReference type="Pfam" id="PF00294">
    <property type="entry name" value="PfkB"/>
    <property type="match status" value="1"/>
</dbReference>
<dbReference type="EMBL" id="SZYD01000015">
    <property type="protein sequence ID" value="KAD3642278.1"/>
    <property type="molecule type" value="Genomic_DNA"/>
</dbReference>
<dbReference type="GO" id="GO:0042644">
    <property type="term" value="C:chloroplast nucleoid"/>
    <property type="evidence" value="ECO:0007669"/>
    <property type="project" value="TreeGrafter"/>
</dbReference>
<evidence type="ECO:0000256" key="2">
    <source>
        <dbReference type="ARBA" id="ARBA00022679"/>
    </source>
</evidence>
<dbReference type="Gene3D" id="3.40.1190.20">
    <property type="match status" value="1"/>
</dbReference>
<sequence>MLYGYLDLEKSDRKRGEVIPSSLNPEKGLQYREMVALRWQSKLPSVVSINFVQFPEIRLHSRFVVTAIPRKKLAEKTSDGEEDNSEKKTARKRAPSRRRKKTEPEEIPVSESNINNVDDETSLPSESAQPEKSQRKNRKKESAVTSTSSKLNEEPEKKVARRRRTKKKVEDTLTEGSETELSEAEDDTDNEKDIEFGASSGEDISFTYSWPPLICCFGPIQHAFVPFGRPANRLIDHESHGRMKDALWAPEKFVRAPGGCAADVALCLARFGSNAAVMGKIGDDTFGQALLYYLNDSRVQTRAVRIDPKRTTAVSRMKMSKRGSLRMTCVGPCAEDALRKTEINIEVLKETKMFYFNSFSLLDPKMKASALQAIKISKRFGGLIFFDLNLPLPLWHSLEETWPVIQEAFELADIIEVTKQELEFLCGIKPSDRFDTKDNDRSKFIHYSPDIISPIVHDNLQVLFVTNGTSKVHYYTKEHNGSVLGMEDPPITPFTSDMSAAGDGIVAGLLSKLTVQPHLMADKEYLVHSIDYAINRGVTEQWMQARTRGYPPKPGMEDDLFFPDPNGIKTITEKAFRTLFPVNDDDDVEELGIAVNSHDDDSEEDDGDNAERHDDYDSDDISDLELNDEEPIHKVIQSTRR</sequence>
<feature type="domain" description="Carbohydrate kinase PfkB" evidence="5">
    <location>
        <begin position="244"/>
        <end position="514"/>
    </location>
</feature>